<evidence type="ECO:0000256" key="1">
    <source>
        <dbReference type="ARBA" id="ARBA00022729"/>
    </source>
</evidence>
<dbReference type="RefSeq" id="WP_066621191.1">
    <property type="nucleotide sequence ID" value="NZ_FQXL01000004.1"/>
</dbReference>
<feature type="domain" description="SbsA Ig-like" evidence="2">
    <location>
        <begin position="23"/>
        <end position="108"/>
    </location>
</feature>
<dbReference type="Proteomes" id="UP000076603">
    <property type="component" value="Unassembled WGS sequence"/>
</dbReference>
<dbReference type="STRING" id="1121326.CLMAG_18420"/>
<dbReference type="CDD" id="cd00688">
    <property type="entry name" value="ISOPREN_C2_like"/>
    <property type="match status" value="1"/>
</dbReference>
<dbReference type="InterPro" id="IPR008930">
    <property type="entry name" value="Terpenoid_cyclase/PrenylTrfase"/>
</dbReference>
<sequence length="411" mass="45749">MLKRKSKYILLGLVIVGSLWHPSVKALELNKETTDVHKAWNIRFNQNIDFNDEGKNSIRVSDSKGNTITTDIRSGDSKTIIVDAPKEGYKEGETYTIDIGNKIHSKSNVYLKNGVKCIFKINKSDNKIGDSDKYKDQVDNVINLGVNKILKDGVEDQWQAVAVSKHGASVPSSYLTFVQKEINSTKGDMEQPIDYARTVIGLMAIEKDPTNFEGYNLMEKIYNNKQMENESINTYIFSLIALDSGKFDVPANALWTRDKLIKTILDNRTFDKGWDYAGDKADPDMTAMALTALAPYRDRDDVKLAVEEAIDKLSSMQNENGGFSSWGTENSESSCQVIIGLCANGIDPTGDKFVKNGKNPLDVLLEYRTEDGGFSHTKETGCNGIATEQGVEALEAYKMFKEGKGSIYSFK</sequence>
<gene>
    <name evidence="3" type="ORF">CLMAG_18420</name>
</gene>
<reference evidence="3 4" key="1">
    <citation type="submission" date="2016-04" db="EMBL/GenBank/DDBJ databases">
        <title>Genome sequence of Clostridium magnum DSM 2767.</title>
        <authorList>
            <person name="Poehlein A."/>
            <person name="Uhlig R."/>
            <person name="Fischer R."/>
            <person name="Bahl H."/>
            <person name="Daniel R."/>
        </authorList>
    </citation>
    <scope>NUCLEOTIDE SEQUENCE [LARGE SCALE GENOMIC DNA]</scope>
    <source>
        <strain evidence="3 4">DSM 2767</strain>
    </source>
</reference>
<dbReference type="Pfam" id="PF13205">
    <property type="entry name" value="Big_5"/>
    <property type="match status" value="1"/>
</dbReference>
<dbReference type="PATRIC" id="fig|1121326.3.peg.1827"/>
<proteinExistence type="predicted"/>
<evidence type="ECO:0000259" key="2">
    <source>
        <dbReference type="Pfam" id="PF13205"/>
    </source>
</evidence>
<organism evidence="3 4">
    <name type="scientific">Clostridium magnum DSM 2767</name>
    <dbReference type="NCBI Taxonomy" id="1121326"/>
    <lineage>
        <taxon>Bacteria</taxon>
        <taxon>Bacillati</taxon>
        <taxon>Bacillota</taxon>
        <taxon>Clostridia</taxon>
        <taxon>Eubacteriales</taxon>
        <taxon>Clostridiaceae</taxon>
        <taxon>Clostridium</taxon>
    </lineage>
</organism>
<dbReference type="AlphaFoldDB" id="A0A161XCJ5"/>
<evidence type="ECO:0000313" key="4">
    <source>
        <dbReference type="Proteomes" id="UP000076603"/>
    </source>
</evidence>
<comment type="caution">
    <text evidence="3">The sequence shown here is derived from an EMBL/GenBank/DDBJ whole genome shotgun (WGS) entry which is preliminary data.</text>
</comment>
<protein>
    <recommendedName>
        <fullName evidence="2">SbsA Ig-like domain-containing protein</fullName>
    </recommendedName>
</protein>
<accession>A0A161XCJ5</accession>
<keyword evidence="4" id="KW-1185">Reference proteome</keyword>
<name>A0A161XCJ5_9CLOT</name>
<dbReference type="InterPro" id="IPR032812">
    <property type="entry name" value="SbsA_Ig"/>
</dbReference>
<dbReference type="SUPFAM" id="SSF48239">
    <property type="entry name" value="Terpenoid cyclases/Protein prenyltransferases"/>
    <property type="match status" value="1"/>
</dbReference>
<dbReference type="EMBL" id="LWAE01000002">
    <property type="protein sequence ID" value="KZL92036.1"/>
    <property type="molecule type" value="Genomic_DNA"/>
</dbReference>
<dbReference type="OrthoDB" id="411361at2"/>
<dbReference type="Gene3D" id="1.50.10.20">
    <property type="match status" value="1"/>
</dbReference>
<keyword evidence="1" id="KW-0732">Signal</keyword>
<evidence type="ECO:0000313" key="3">
    <source>
        <dbReference type="EMBL" id="KZL92036.1"/>
    </source>
</evidence>